<reference evidence="2" key="2">
    <citation type="journal article" date="2014" name="ISME J.">
        <title>Microbial stratification in low pH oxic and suboxic macroscopic growths along an acid mine drainage.</title>
        <authorList>
            <person name="Mendez-Garcia C."/>
            <person name="Mesa V."/>
            <person name="Sprenger R.R."/>
            <person name="Richter M."/>
            <person name="Diez M.S."/>
            <person name="Solano J."/>
            <person name="Bargiela R."/>
            <person name="Golyshina O.V."/>
            <person name="Manteca A."/>
            <person name="Ramos J.L."/>
            <person name="Gallego J.R."/>
            <person name="Llorente I."/>
            <person name="Martins Dos Santos V.A."/>
            <person name="Jensen O.N."/>
            <person name="Pelaez A.I."/>
            <person name="Sanchez J."/>
            <person name="Ferrer M."/>
        </authorList>
    </citation>
    <scope>NUCLEOTIDE SEQUENCE</scope>
</reference>
<name>T1BJA2_9ZZZZ</name>
<proteinExistence type="predicted"/>
<accession>T1BJA2</accession>
<dbReference type="SUPFAM" id="SSF54897">
    <property type="entry name" value="Protease propeptides/inhibitors"/>
    <property type="match status" value="1"/>
</dbReference>
<gene>
    <name evidence="2" type="ORF">B1B_10336</name>
</gene>
<feature type="non-terminal residue" evidence="2">
    <location>
        <position position="147"/>
    </location>
</feature>
<protein>
    <submittedName>
        <fullName evidence="2">Membrane protein containing Peptidase S53, propeptide domain protein</fullName>
    </submittedName>
</protein>
<sequence>MIILVTVLVASSLASFAGVAAVGGVPSRVVPSGARTLPSSFTGSPSVAVPNTAPNITAIPGALPTLAAIGSLTTTVYLGLTPQNVSSLNLLLAEVSTPGSPMYRHYLSHAQFESEFEPATTVFNAISQYYTGTYGLQALPSTDHLYL</sequence>
<dbReference type="Pfam" id="PF09286">
    <property type="entry name" value="Pro-kuma_activ"/>
    <property type="match status" value="1"/>
</dbReference>
<evidence type="ECO:0000259" key="1">
    <source>
        <dbReference type="Pfam" id="PF09286"/>
    </source>
</evidence>
<dbReference type="EMBL" id="AUZY01006774">
    <property type="protein sequence ID" value="EQD53309.1"/>
    <property type="molecule type" value="Genomic_DNA"/>
</dbReference>
<feature type="domain" description="Peptidase S53 activation" evidence="1">
    <location>
        <begin position="71"/>
        <end position="130"/>
    </location>
</feature>
<evidence type="ECO:0000313" key="2">
    <source>
        <dbReference type="EMBL" id="EQD53309.1"/>
    </source>
</evidence>
<dbReference type="AlphaFoldDB" id="T1BJA2"/>
<reference evidence="2" key="1">
    <citation type="submission" date="2013-08" db="EMBL/GenBank/DDBJ databases">
        <authorList>
            <person name="Mendez C."/>
            <person name="Richter M."/>
            <person name="Ferrer M."/>
            <person name="Sanchez J."/>
        </authorList>
    </citation>
    <scope>NUCLEOTIDE SEQUENCE</scope>
</reference>
<organism evidence="2">
    <name type="scientific">mine drainage metagenome</name>
    <dbReference type="NCBI Taxonomy" id="410659"/>
    <lineage>
        <taxon>unclassified sequences</taxon>
        <taxon>metagenomes</taxon>
        <taxon>ecological metagenomes</taxon>
    </lineage>
</organism>
<dbReference type="InterPro" id="IPR015366">
    <property type="entry name" value="S53_propep"/>
</dbReference>
<dbReference type="GO" id="GO:0008236">
    <property type="term" value="F:serine-type peptidase activity"/>
    <property type="evidence" value="ECO:0007669"/>
    <property type="project" value="InterPro"/>
</dbReference>
<comment type="caution">
    <text evidence="2">The sequence shown here is derived from an EMBL/GenBank/DDBJ whole genome shotgun (WGS) entry which is preliminary data.</text>
</comment>